<dbReference type="PROSITE" id="PS50104">
    <property type="entry name" value="TIR"/>
    <property type="match status" value="1"/>
</dbReference>
<sequence length="242" mass="26234">MHDVFISYRTGDGDKSATTIETNLRERFGEGKIFRASSSIKPGEHYPAKLLDAVRHSTAVIAVIGPDWSSSPRLHDENDWVRRELAEAFACGIHVIPVLDGRRTERLKAAALPPELCRLADLQSLPLDASDARSQLERIGDLLTELVPALKASDRRATQSPESGSVANSIDEVSGGTGVQSRDITGDVGTVVKDNRGPVHTGKGDINSHTFSGDGATYIAGDNKGAIRHRFGDRREREDGDR</sequence>
<organism evidence="3 4">
    <name type="scientific">Nonomuraea marmarensis</name>
    <dbReference type="NCBI Taxonomy" id="3351344"/>
    <lineage>
        <taxon>Bacteria</taxon>
        <taxon>Bacillati</taxon>
        <taxon>Actinomycetota</taxon>
        <taxon>Actinomycetes</taxon>
        <taxon>Streptosporangiales</taxon>
        <taxon>Streptosporangiaceae</taxon>
        <taxon>Nonomuraea</taxon>
    </lineage>
</organism>
<keyword evidence="4" id="KW-1185">Reference proteome</keyword>
<feature type="region of interest" description="Disordered" evidence="1">
    <location>
        <begin position="152"/>
        <end position="219"/>
    </location>
</feature>
<dbReference type="Pfam" id="PF13676">
    <property type="entry name" value="TIR_2"/>
    <property type="match status" value="1"/>
</dbReference>
<protein>
    <submittedName>
        <fullName evidence="3">Toll/interleukin-1 receptor domain-containing protein</fullName>
    </submittedName>
</protein>
<dbReference type="Proteomes" id="UP001603978">
    <property type="component" value="Unassembled WGS sequence"/>
</dbReference>
<keyword evidence="3" id="KW-0675">Receptor</keyword>
<dbReference type="InterPro" id="IPR000157">
    <property type="entry name" value="TIR_dom"/>
</dbReference>
<dbReference type="InterPro" id="IPR035897">
    <property type="entry name" value="Toll_tir_struct_dom_sf"/>
</dbReference>
<dbReference type="RefSeq" id="WP_393177391.1">
    <property type="nucleotide sequence ID" value="NZ_JBICRM010000065.1"/>
</dbReference>
<gene>
    <name evidence="3" type="ORF">ACFLIM_48460</name>
</gene>
<dbReference type="EMBL" id="JBICRM010000065">
    <property type="protein sequence ID" value="MFG1711019.1"/>
    <property type="molecule type" value="Genomic_DNA"/>
</dbReference>
<dbReference type="Gene3D" id="3.40.50.10140">
    <property type="entry name" value="Toll/interleukin-1 receptor homology (TIR) domain"/>
    <property type="match status" value="1"/>
</dbReference>
<evidence type="ECO:0000259" key="2">
    <source>
        <dbReference type="PROSITE" id="PS50104"/>
    </source>
</evidence>
<comment type="caution">
    <text evidence="3">The sequence shown here is derived from an EMBL/GenBank/DDBJ whole genome shotgun (WGS) entry which is preliminary data.</text>
</comment>
<evidence type="ECO:0000313" key="4">
    <source>
        <dbReference type="Proteomes" id="UP001603978"/>
    </source>
</evidence>
<name>A0ABW7AUC4_9ACTN</name>
<evidence type="ECO:0000256" key="1">
    <source>
        <dbReference type="SAM" id="MobiDB-lite"/>
    </source>
</evidence>
<proteinExistence type="predicted"/>
<reference evidence="3 4" key="1">
    <citation type="submission" date="2024-10" db="EMBL/GenBank/DDBJ databases">
        <authorList>
            <person name="Topkara A.R."/>
            <person name="Saygin H."/>
        </authorList>
    </citation>
    <scope>NUCLEOTIDE SEQUENCE [LARGE SCALE GENOMIC DNA]</scope>
    <source>
        <strain evidence="3 4">M3C6</strain>
    </source>
</reference>
<accession>A0ABW7AUC4</accession>
<evidence type="ECO:0000313" key="3">
    <source>
        <dbReference type="EMBL" id="MFG1711019.1"/>
    </source>
</evidence>
<feature type="compositionally biased region" description="Polar residues" evidence="1">
    <location>
        <begin position="158"/>
        <end position="168"/>
    </location>
</feature>
<feature type="domain" description="TIR" evidence="2">
    <location>
        <begin position="1"/>
        <end position="136"/>
    </location>
</feature>
<dbReference type="SUPFAM" id="SSF52200">
    <property type="entry name" value="Toll/Interleukin receptor TIR domain"/>
    <property type="match status" value="1"/>
</dbReference>